<keyword evidence="1" id="KW-1133">Transmembrane helix</keyword>
<gene>
    <name evidence="2" type="ORF">CLTHE_03390</name>
</gene>
<reference evidence="2 3" key="1">
    <citation type="submission" date="2016-02" db="EMBL/GenBank/DDBJ databases">
        <title>Genome sequence of Clostridium thermobutyricum DSM 4928.</title>
        <authorList>
            <person name="Poehlein A."/>
            <person name="Daniel R."/>
        </authorList>
    </citation>
    <scope>NUCLEOTIDE SEQUENCE [LARGE SCALE GENOMIC DNA]</scope>
    <source>
        <strain evidence="2 3">DSM 4928</strain>
    </source>
</reference>
<evidence type="ECO:0000313" key="2">
    <source>
        <dbReference type="EMBL" id="OPX50127.1"/>
    </source>
</evidence>
<dbReference type="RefSeq" id="WP_080021716.1">
    <property type="nucleotide sequence ID" value="NZ_LTAY01000019.1"/>
</dbReference>
<dbReference type="AlphaFoldDB" id="A0A1V4SZT2"/>
<feature type="transmembrane region" description="Helical" evidence="1">
    <location>
        <begin position="29"/>
        <end position="45"/>
    </location>
</feature>
<accession>A0A1V4SZT2</accession>
<protein>
    <submittedName>
        <fullName evidence="2">Uncharacterized protein</fullName>
    </submittedName>
</protein>
<sequence>MNYQKKTAMFFIISIICLTYVFYCFTNSVLAGLVISTFVSIFLFYDPKKIKEKREKEANEI</sequence>
<dbReference type="EMBL" id="LTAY01000019">
    <property type="protein sequence ID" value="OPX50127.1"/>
    <property type="molecule type" value="Genomic_DNA"/>
</dbReference>
<name>A0A1V4SZT2_9CLOT</name>
<keyword evidence="1" id="KW-0472">Membrane</keyword>
<comment type="caution">
    <text evidence="2">The sequence shown here is derived from an EMBL/GenBank/DDBJ whole genome shotgun (WGS) entry which is preliminary data.</text>
</comment>
<dbReference type="Proteomes" id="UP000191448">
    <property type="component" value="Unassembled WGS sequence"/>
</dbReference>
<evidence type="ECO:0000313" key="3">
    <source>
        <dbReference type="Proteomes" id="UP000191448"/>
    </source>
</evidence>
<organism evidence="2 3">
    <name type="scientific">Clostridium thermobutyricum DSM 4928</name>
    <dbReference type="NCBI Taxonomy" id="1121339"/>
    <lineage>
        <taxon>Bacteria</taxon>
        <taxon>Bacillati</taxon>
        <taxon>Bacillota</taxon>
        <taxon>Clostridia</taxon>
        <taxon>Eubacteriales</taxon>
        <taxon>Clostridiaceae</taxon>
        <taxon>Clostridium</taxon>
    </lineage>
</organism>
<evidence type="ECO:0000256" key="1">
    <source>
        <dbReference type="SAM" id="Phobius"/>
    </source>
</evidence>
<keyword evidence="1" id="KW-0812">Transmembrane</keyword>
<proteinExistence type="predicted"/>